<organism evidence="7 8">
    <name type="scientific">Microbacterium hominis</name>
    <dbReference type="NCBI Taxonomy" id="162426"/>
    <lineage>
        <taxon>Bacteria</taxon>
        <taxon>Bacillati</taxon>
        <taxon>Actinomycetota</taxon>
        <taxon>Actinomycetes</taxon>
        <taxon>Micrococcales</taxon>
        <taxon>Microbacteriaceae</taxon>
        <taxon>Microbacterium</taxon>
    </lineage>
</organism>
<dbReference type="AlphaFoldDB" id="A0A7D4UJG2"/>
<name>A0A7D4UJG2_9MICO</name>
<dbReference type="Proteomes" id="UP000502498">
    <property type="component" value="Chromosome"/>
</dbReference>
<evidence type="ECO:0000259" key="5">
    <source>
        <dbReference type="Pfam" id="PF00501"/>
    </source>
</evidence>
<sequence>MFASPTLNVAEVLCDAHPGDAVAFTLVDADAEVTPMTYAELATASRGLAAALSARGIGRGDRVAVLMGKRRELPIALLAIWRLGAVHVPLFTAFAPPAIEMRVRDSDAKLIITEHGQHAKVEGLGVETLLTGAEFDQLLESEEGAESSTAVGGDGLIVQLYTSGTTGTPKAVGVPGRAIGAFVAYMRYGLDVGDDDTFWNAADPGWAYGLYYGIIGPLAIGKSNVLLAAGFSPELTATVIEKTGVTNFAAAPTVYRALKAGGLQLGATRLRRASSAGEPLTPDVTGWAPDALGVTVRDHYGQTEHGMVIVNAWHPQLSRDVRAGSMGQVLPGFAAGTKGTEIVLATTGSPLLWFDGYLNAEEKTRERYTPDRQWYRTGDVGRHDGEDFFFASRDDDVILAAGYRIGPFDVESIIVQHPDVVEAAVVGRPDELRGEVVEAYVVPAAGVERDDVLRDAIKQLVREQLGAYAYPRRVHFVDELPKTPSGKVQRFILRSPEYGADA</sequence>
<dbReference type="PANTHER" id="PTHR43605">
    <property type="entry name" value="ACYL-COENZYME A SYNTHETASE"/>
    <property type="match status" value="1"/>
</dbReference>
<accession>A0A7D4UJG2</accession>
<dbReference type="InterPro" id="IPR051087">
    <property type="entry name" value="Mitochondrial_ACSM"/>
</dbReference>
<dbReference type="PANTHER" id="PTHR43605:SF10">
    <property type="entry name" value="ACYL-COA SYNTHETASE MEDIUM CHAIN FAMILY MEMBER 3"/>
    <property type="match status" value="1"/>
</dbReference>
<gene>
    <name evidence="7" type="ORF">HQM25_05655</name>
</gene>
<dbReference type="InterPro" id="IPR025110">
    <property type="entry name" value="AMP-bd_C"/>
</dbReference>
<keyword evidence="2" id="KW-0436">Ligase</keyword>
<dbReference type="Gene3D" id="3.30.300.30">
    <property type="match status" value="1"/>
</dbReference>
<dbReference type="SUPFAM" id="SSF56801">
    <property type="entry name" value="Acetyl-CoA synthetase-like"/>
    <property type="match status" value="1"/>
</dbReference>
<dbReference type="Gene3D" id="3.40.50.12780">
    <property type="entry name" value="N-terminal domain of ligase-like"/>
    <property type="match status" value="1"/>
</dbReference>
<evidence type="ECO:0000256" key="4">
    <source>
        <dbReference type="ARBA" id="ARBA00022840"/>
    </source>
</evidence>
<proteinExistence type="inferred from homology"/>
<evidence type="ECO:0000256" key="1">
    <source>
        <dbReference type="ARBA" id="ARBA00006432"/>
    </source>
</evidence>
<evidence type="ECO:0000313" key="8">
    <source>
        <dbReference type="Proteomes" id="UP000502498"/>
    </source>
</evidence>
<dbReference type="GO" id="GO:0006633">
    <property type="term" value="P:fatty acid biosynthetic process"/>
    <property type="evidence" value="ECO:0007669"/>
    <property type="project" value="TreeGrafter"/>
</dbReference>
<dbReference type="Pfam" id="PF13193">
    <property type="entry name" value="AMP-binding_C"/>
    <property type="match status" value="1"/>
</dbReference>
<dbReference type="GO" id="GO:0015645">
    <property type="term" value="F:fatty acid ligase activity"/>
    <property type="evidence" value="ECO:0007669"/>
    <property type="project" value="TreeGrafter"/>
</dbReference>
<evidence type="ECO:0000259" key="6">
    <source>
        <dbReference type="Pfam" id="PF13193"/>
    </source>
</evidence>
<feature type="domain" description="AMP-dependent synthetase/ligase" evidence="5">
    <location>
        <begin position="16"/>
        <end position="332"/>
    </location>
</feature>
<evidence type="ECO:0000313" key="7">
    <source>
        <dbReference type="EMBL" id="QKJ21108.1"/>
    </source>
</evidence>
<dbReference type="GO" id="GO:0006637">
    <property type="term" value="P:acyl-CoA metabolic process"/>
    <property type="evidence" value="ECO:0007669"/>
    <property type="project" value="TreeGrafter"/>
</dbReference>
<dbReference type="InterPro" id="IPR045851">
    <property type="entry name" value="AMP-bd_C_sf"/>
</dbReference>
<dbReference type="GO" id="GO:0005524">
    <property type="term" value="F:ATP binding"/>
    <property type="evidence" value="ECO:0007669"/>
    <property type="project" value="UniProtKB-KW"/>
</dbReference>
<dbReference type="InterPro" id="IPR000873">
    <property type="entry name" value="AMP-dep_synth/lig_dom"/>
</dbReference>
<dbReference type="EMBL" id="CP054038">
    <property type="protein sequence ID" value="QKJ21108.1"/>
    <property type="molecule type" value="Genomic_DNA"/>
</dbReference>
<keyword evidence="4" id="KW-0067">ATP-binding</keyword>
<reference evidence="7 8" key="1">
    <citation type="submission" date="2020-05" db="EMBL/GenBank/DDBJ databases">
        <title>Strain PA2F3 complete genome.</title>
        <authorList>
            <person name="Kim Y.-S."/>
            <person name="Kim S.-J."/>
            <person name="Jung H.-k."/>
            <person name="Kim S.-E."/>
            <person name="Kim K.-H."/>
        </authorList>
    </citation>
    <scope>NUCLEOTIDE SEQUENCE [LARGE SCALE GENOMIC DNA]</scope>
    <source>
        <strain evidence="7 8">PA2F3</strain>
    </source>
</reference>
<dbReference type="Pfam" id="PF00501">
    <property type="entry name" value="AMP-binding"/>
    <property type="match status" value="1"/>
</dbReference>
<keyword evidence="3" id="KW-0547">Nucleotide-binding</keyword>
<evidence type="ECO:0000256" key="2">
    <source>
        <dbReference type="ARBA" id="ARBA00022598"/>
    </source>
</evidence>
<evidence type="ECO:0000256" key="3">
    <source>
        <dbReference type="ARBA" id="ARBA00022741"/>
    </source>
</evidence>
<feature type="domain" description="AMP-binding enzyme C-terminal" evidence="6">
    <location>
        <begin position="410"/>
        <end position="487"/>
    </location>
</feature>
<dbReference type="InterPro" id="IPR042099">
    <property type="entry name" value="ANL_N_sf"/>
</dbReference>
<protein>
    <submittedName>
        <fullName evidence="7">AMP-binding protein</fullName>
    </submittedName>
</protein>
<dbReference type="GO" id="GO:0016405">
    <property type="term" value="F:CoA-ligase activity"/>
    <property type="evidence" value="ECO:0007669"/>
    <property type="project" value="UniProtKB-ARBA"/>
</dbReference>
<comment type="similarity">
    <text evidence="1">Belongs to the ATP-dependent AMP-binding enzyme family.</text>
</comment>
<dbReference type="GO" id="GO:0004321">
    <property type="term" value="F:fatty-acyl-CoA synthase activity"/>
    <property type="evidence" value="ECO:0007669"/>
    <property type="project" value="TreeGrafter"/>
</dbReference>